<name>A0A917UEE1_9ACTN</name>
<dbReference type="InterPro" id="IPR037401">
    <property type="entry name" value="SnoaL-like"/>
</dbReference>
<accession>A0A917UEE1</accession>
<protein>
    <recommendedName>
        <fullName evidence="1">SnoaL-like domain-containing protein</fullName>
    </recommendedName>
</protein>
<dbReference type="Proteomes" id="UP000642070">
    <property type="component" value="Unassembled WGS sequence"/>
</dbReference>
<dbReference type="AlphaFoldDB" id="A0A917UEE1"/>
<evidence type="ECO:0000313" key="3">
    <source>
        <dbReference type="Proteomes" id="UP000642070"/>
    </source>
</evidence>
<dbReference type="InterPro" id="IPR032710">
    <property type="entry name" value="NTF2-like_dom_sf"/>
</dbReference>
<gene>
    <name evidence="2" type="ORF">GCM10007977_094510</name>
</gene>
<reference evidence="2" key="2">
    <citation type="submission" date="2020-09" db="EMBL/GenBank/DDBJ databases">
        <authorList>
            <person name="Sun Q."/>
            <person name="Ohkuma M."/>
        </authorList>
    </citation>
    <scope>NUCLEOTIDE SEQUENCE</scope>
    <source>
        <strain evidence="2">JCM 19831</strain>
    </source>
</reference>
<reference evidence="2" key="1">
    <citation type="journal article" date="2014" name="Int. J. Syst. Evol. Microbiol.">
        <title>Complete genome sequence of Corynebacterium casei LMG S-19264T (=DSM 44701T), isolated from a smear-ripened cheese.</title>
        <authorList>
            <consortium name="US DOE Joint Genome Institute (JGI-PGF)"/>
            <person name="Walter F."/>
            <person name="Albersmeier A."/>
            <person name="Kalinowski J."/>
            <person name="Ruckert C."/>
        </authorList>
    </citation>
    <scope>NUCLEOTIDE SEQUENCE</scope>
    <source>
        <strain evidence="2">JCM 19831</strain>
    </source>
</reference>
<keyword evidence="3" id="KW-1185">Reference proteome</keyword>
<dbReference type="SUPFAM" id="SSF54427">
    <property type="entry name" value="NTF2-like"/>
    <property type="match status" value="1"/>
</dbReference>
<proteinExistence type="predicted"/>
<evidence type="ECO:0000259" key="1">
    <source>
        <dbReference type="Pfam" id="PF13577"/>
    </source>
</evidence>
<comment type="caution">
    <text evidence="2">The sequence shown here is derived from an EMBL/GenBank/DDBJ whole genome shotgun (WGS) entry which is preliminary data.</text>
</comment>
<evidence type="ECO:0000313" key="2">
    <source>
        <dbReference type="EMBL" id="GGM78139.1"/>
    </source>
</evidence>
<dbReference type="Pfam" id="PF13577">
    <property type="entry name" value="SnoaL_4"/>
    <property type="match status" value="1"/>
</dbReference>
<dbReference type="RefSeq" id="WP_190256615.1">
    <property type="nucleotide sequence ID" value="NZ_BMPI01000077.1"/>
</dbReference>
<feature type="domain" description="SnoaL-like" evidence="1">
    <location>
        <begin position="2"/>
        <end position="124"/>
    </location>
</feature>
<dbReference type="Gene3D" id="3.10.450.50">
    <property type="match status" value="1"/>
</dbReference>
<organism evidence="2 3">
    <name type="scientific">Dactylosporangium sucinum</name>
    <dbReference type="NCBI Taxonomy" id="1424081"/>
    <lineage>
        <taxon>Bacteria</taxon>
        <taxon>Bacillati</taxon>
        <taxon>Actinomycetota</taxon>
        <taxon>Actinomycetes</taxon>
        <taxon>Micromonosporales</taxon>
        <taxon>Micromonosporaceae</taxon>
        <taxon>Dactylosporangium</taxon>
    </lineage>
</organism>
<dbReference type="EMBL" id="BMPI01000077">
    <property type="protein sequence ID" value="GGM78139.1"/>
    <property type="molecule type" value="Genomic_DNA"/>
</dbReference>
<sequence>MTDVHEIEQLLYRYAIAIDTRNWDLLDSCFTPDAAIVMSVAGRYPTPAHYRDKAKVVLAGLDATHHVFSAVTVQVDGDRATAHSYYQAQHCRNALAPRSLFLIGGWVDDELTRVDGRWLISSRRGTAVWFDGNPAVLDMDVQPGANPALLA</sequence>
<dbReference type="CDD" id="cd00531">
    <property type="entry name" value="NTF2_like"/>
    <property type="match status" value="1"/>
</dbReference>